<dbReference type="AlphaFoldDB" id="A0A2P5BPJ7"/>
<evidence type="ECO:0000313" key="1">
    <source>
        <dbReference type="EMBL" id="PON50719.1"/>
    </source>
</evidence>
<proteinExistence type="predicted"/>
<sequence>MSCPLYMKMLNTTFRVLDPKSMPRLCEDVVVQVVAELEPVSEYGHGYGTQREFESLSKEFRYDDGGANGK</sequence>
<dbReference type="Proteomes" id="UP000237000">
    <property type="component" value="Unassembled WGS sequence"/>
</dbReference>
<keyword evidence="2" id="KW-1185">Reference proteome</keyword>
<organism evidence="1 2">
    <name type="scientific">Trema orientale</name>
    <name type="common">Charcoal tree</name>
    <name type="synonym">Celtis orientalis</name>
    <dbReference type="NCBI Taxonomy" id="63057"/>
    <lineage>
        <taxon>Eukaryota</taxon>
        <taxon>Viridiplantae</taxon>
        <taxon>Streptophyta</taxon>
        <taxon>Embryophyta</taxon>
        <taxon>Tracheophyta</taxon>
        <taxon>Spermatophyta</taxon>
        <taxon>Magnoliopsida</taxon>
        <taxon>eudicotyledons</taxon>
        <taxon>Gunneridae</taxon>
        <taxon>Pentapetalae</taxon>
        <taxon>rosids</taxon>
        <taxon>fabids</taxon>
        <taxon>Rosales</taxon>
        <taxon>Cannabaceae</taxon>
        <taxon>Trema</taxon>
    </lineage>
</organism>
<protein>
    <submittedName>
        <fullName evidence="1">Uncharacterized protein</fullName>
    </submittedName>
</protein>
<dbReference type="InParanoid" id="A0A2P5BPJ7"/>
<gene>
    <name evidence="1" type="ORF">TorRG33x02_313480</name>
</gene>
<evidence type="ECO:0000313" key="2">
    <source>
        <dbReference type="Proteomes" id="UP000237000"/>
    </source>
</evidence>
<dbReference type="EMBL" id="JXTC01000483">
    <property type="protein sequence ID" value="PON50719.1"/>
    <property type="molecule type" value="Genomic_DNA"/>
</dbReference>
<comment type="caution">
    <text evidence="1">The sequence shown here is derived from an EMBL/GenBank/DDBJ whole genome shotgun (WGS) entry which is preliminary data.</text>
</comment>
<name>A0A2P5BPJ7_TREOI</name>
<accession>A0A2P5BPJ7</accession>
<reference evidence="2" key="1">
    <citation type="submission" date="2016-06" db="EMBL/GenBank/DDBJ databases">
        <title>Parallel loss of symbiosis genes in relatives of nitrogen-fixing non-legume Parasponia.</title>
        <authorList>
            <person name="Van Velzen R."/>
            <person name="Holmer R."/>
            <person name="Bu F."/>
            <person name="Rutten L."/>
            <person name="Van Zeijl A."/>
            <person name="Liu W."/>
            <person name="Santuari L."/>
            <person name="Cao Q."/>
            <person name="Sharma T."/>
            <person name="Shen D."/>
            <person name="Roswanjaya Y."/>
            <person name="Wardhani T."/>
            <person name="Kalhor M.S."/>
            <person name="Jansen J."/>
            <person name="Van den Hoogen J."/>
            <person name="Gungor B."/>
            <person name="Hartog M."/>
            <person name="Hontelez J."/>
            <person name="Verver J."/>
            <person name="Yang W.-C."/>
            <person name="Schijlen E."/>
            <person name="Repin R."/>
            <person name="Schilthuizen M."/>
            <person name="Schranz E."/>
            <person name="Heidstra R."/>
            <person name="Miyata K."/>
            <person name="Fedorova E."/>
            <person name="Kohlen W."/>
            <person name="Bisseling T."/>
            <person name="Smit S."/>
            <person name="Geurts R."/>
        </authorList>
    </citation>
    <scope>NUCLEOTIDE SEQUENCE [LARGE SCALE GENOMIC DNA]</scope>
    <source>
        <strain evidence="2">cv. RG33-2</strain>
    </source>
</reference>